<feature type="active site" description="Charge relay system" evidence="5">
    <location>
        <position position="220"/>
    </location>
</feature>
<evidence type="ECO:0000256" key="2">
    <source>
        <dbReference type="ARBA" id="ARBA00022670"/>
    </source>
</evidence>
<comment type="caution">
    <text evidence="10">The sequence shown here is derived from an EMBL/GenBank/DDBJ whole genome shotgun (WGS) entry which is preliminary data.</text>
</comment>
<feature type="chain" id="PRO_5046221348" description="Peptidase S8/S53 domain-containing protein" evidence="8">
    <location>
        <begin position="36"/>
        <end position="874"/>
    </location>
</feature>
<sequence length="874" mass="90903">MSASLVGMSPVTPLRRFLAVGVVLSTVALAAPAEAAPKPAGRAARSVTLITGDRVTESADGAIAITRGPGRSAMRFVTNRTPTAHHVIPLDAFGLIESGRVDADLFDLTKLRRDGHDDLPLLLESKTGTTIARRAGAAVTRDLSSVGLTALRADHDSRARLWRSAVPAGPAAKALSGGMTRIWLDGRRRLTDETSNAQINAPAAWAKGLTGTDVTVAVLDSGIDPGHPDLAGRINETANFITEPDIDDRAGHGTHVASIIAGTGAASEGRHRGAAPGVRLNIGKVCDAGGWCTDSEIIAGMQWAAPRSRVINMSLGGDDSPGIDPLEKAVGELTARYDSLFVIAAGNSGPSRNPDGTVGSPGSADAALTVAAVDSADRIAGFSNRGPRAGDAGLKPDIAAPGVGILAARAAHSDTEPGPIEGYTEMSGTSMAAPHVAAAAAILTQKHPGWTAARRKEALMASAAGLDGESVLAQGAGRVDMARAVEQEITVDGGSLSFGRQAWPHDDDTPVTKRVTYRNSGAEPVTLTLALTPPRPGLTLGAGTLTVPAGGQASTTLTADTRVPGPDGIQEGRLTATGAGGVEVRVPYALDKEVESYPVNLDFRNRDGSPATDVAVSLDGVDGGASWFEVGTTPTMTFRVPRGTYGLAGYVFRGRDTDTTDDDESTVLGQPALVVDRPMTVRVDAGKAAPVAISVPPRDAAQDLGSVSLRWPSLQSSMDVPSFRQAAVGVVGSRKPVPGFVTTFTGTFSRPGRNSPYLYELFQIVRGTVPTGYRRTVRDADLATIRATYRSGTPGAVGGRSWQGQLGDDPSWYSHSGLIEFDMPFHRTEHVSVAPDLYWATQVAATTPTGSESVDGPRRQYPAGRTTHETWQVG</sequence>
<dbReference type="InterPro" id="IPR015500">
    <property type="entry name" value="Peptidase_S8_subtilisin-rel"/>
</dbReference>
<dbReference type="InterPro" id="IPR023828">
    <property type="entry name" value="Peptidase_S8_Ser-AS"/>
</dbReference>
<evidence type="ECO:0000256" key="1">
    <source>
        <dbReference type="ARBA" id="ARBA00011073"/>
    </source>
</evidence>
<dbReference type="PROSITE" id="PS00136">
    <property type="entry name" value="SUBTILASE_ASP"/>
    <property type="match status" value="1"/>
</dbReference>
<evidence type="ECO:0000259" key="9">
    <source>
        <dbReference type="Pfam" id="PF00082"/>
    </source>
</evidence>
<evidence type="ECO:0000313" key="11">
    <source>
        <dbReference type="Proteomes" id="UP000612282"/>
    </source>
</evidence>
<evidence type="ECO:0000256" key="8">
    <source>
        <dbReference type="SAM" id="SignalP"/>
    </source>
</evidence>
<dbReference type="InterPro" id="IPR050131">
    <property type="entry name" value="Peptidase_S8_subtilisin-like"/>
</dbReference>
<dbReference type="Proteomes" id="UP000612282">
    <property type="component" value="Unassembled WGS sequence"/>
</dbReference>
<dbReference type="InterPro" id="IPR000209">
    <property type="entry name" value="Peptidase_S8/S53_dom"/>
</dbReference>
<evidence type="ECO:0000256" key="4">
    <source>
        <dbReference type="ARBA" id="ARBA00022825"/>
    </source>
</evidence>
<protein>
    <recommendedName>
        <fullName evidence="9">Peptidase S8/S53 domain-containing protein</fullName>
    </recommendedName>
</protein>
<keyword evidence="8" id="KW-0732">Signal</keyword>
<feature type="region of interest" description="Disordered" evidence="7">
    <location>
        <begin position="846"/>
        <end position="874"/>
    </location>
</feature>
<dbReference type="PROSITE" id="PS00137">
    <property type="entry name" value="SUBTILASE_HIS"/>
    <property type="match status" value="1"/>
</dbReference>
<keyword evidence="4 5" id="KW-0720">Serine protease</keyword>
<evidence type="ECO:0000256" key="7">
    <source>
        <dbReference type="SAM" id="MobiDB-lite"/>
    </source>
</evidence>
<accession>A0ABQ3XDN9</accession>
<comment type="similarity">
    <text evidence="1 5 6">Belongs to the peptidase S8 family.</text>
</comment>
<feature type="domain" description="Peptidase S8/S53" evidence="9">
    <location>
        <begin position="211"/>
        <end position="477"/>
    </location>
</feature>
<evidence type="ECO:0000256" key="5">
    <source>
        <dbReference type="PROSITE-ProRule" id="PRU01240"/>
    </source>
</evidence>
<dbReference type="PANTHER" id="PTHR43806:SF11">
    <property type="entry name" value="CEREVISIN-RELATED"/>
    <property type="match status" value="1"/>
</dbReference>
<gene>
    <name evidence="10" type="ORF">Aco03nite_050160</name>
</gene>
<reference evidence="10 11" key="1">
    <citation type="submission" date="2021-01" db="EMBL/GenBank/DDBJ databases">
        <title>Whole genome shotgun sequence of Actinoplanes couchii NBRC 106145.</title>
        <authorList>
            <person name="Komaki H."/>
            <person name="Tamura T."/>
        </authorList>
    </citation>
    <scope>NUCLEOTIDE SEQUENCE [LARGE SCALE GENOMIC DNA]</scope>
    <source>
        <strain evidence="10 11">NBRC 106145</strain>
    </source>
</reference>
<evidence type="ECO:0000256" key="6">
    <source>
        <dbReference type="RuleBase" id="RU003355"/>
    </source>
</evidence>
<feature type="signal peptide" evidence="8">
    <location>
        <begin position="1"/>
        <end position="35"/>
    </location>
</feature>
<dbReference type="InterPro" id="IPR036852">
    <property type="entry name" value="Peptidase_S8/S53_dom_sf"/>
</dbReference>
<dbReference type="PROSITE" id="PS51892">
    <property type="entry name" value="SUBTILASE"/>
    <property type="match status" value="1"/>
</dbReference>
<dbReference type="InterPro" id="IPR023827">
    <property type="entry name" value="Peptidase_S8_Asp-AS"/>
</dbReference>
<keyword evidence="2 5" id="KW-0645">Protease</keyword>
<evidence type="ECO:0000313" key="10">
    <source>
        <dbReference type="EMBL" id="GID56612.1"/>
    </source>
</evidence>
<dbReference type="PRINTS" id="PR00723">
    <property type="entry name" value="SUBTILISIN"/>
</dbReference>
<feature type="active site" description="Charge relay system" evidence="5">
    <location>
        <position position="430"/>
    </location>
</feature>
<organism evidence="10 11">
    <name type="scientific">Actinoplanes couchii</name>
    <dbReference type="NCBI Taxonomy" id="403638"/>
    <lineage>
        <taxon>Bacteria</taxon>
        <taxon>Bacillati</taxon>
        <taxon>Actinomycetota</taxon>
        <taxon>Actinomycetes</taxon>
        <taxon>Micromonosporales</taxon>
        <taxon>Micromonosporaceae</taxon>
        <taxon>Actinoplanes</taxon>
    </lineage>
</organism>
<dbReference type="Gene3D" id="3.40.50.200">
    <property type="entry name" value="Peptidase S8/S53 domain"/>
    <property type="match status" value="1"/>
</dbReference>
<dbReference type="InterPro" id="IPR022398">
    <property type="entry name" value="Peptidase_S8_His-AS"/>
</dbReference>
<dbReference type="PANTHER" id="PTHR43806">
    <property type="entry name" value="PEPTIDASE S8"/>
    <property type="match status" value="1"/>
</dbReference>
<dbReference type="EMBL" id="BOMG01000060">
    <property type="protein sequence ID" value="GID56612.1"/>
    <property type="molecule type" value="Genomic_DNA"/>
</dbReference>
<name>A0ABQ3XDN9_9ACTN</name>
<dbReference type="PROSITE" id="PS00138">
    <property type="entry name" value="SUBTILASE_SER"/>
    <property type="match status" value="1"/>
</dbReference>
<dbReference type="Pfam" id="PF00082">
    <property type="entry name" value="Peptidase_S8"/>
    <property type="match status" value="1"/>
</dbReference>
<evidence type="ECO:0000256" key="3">
    <source>
        <dbReference type="ARBA" id="ARBA00022801"/>
    </source>
</evidence>
<proteinExistence type="inferred from homology"/>
<feature type="active site" description="Charge relay system" evidence="5">
    <location>
        <position position="252"/>
    </location>
</feature>
<dbReference type="SUPFAM" id="SSF52743">
    <property type="entry name" value="Subtilisin-like"/>
    <property type="match status" value="1"/>
</dbReference>
<keyword evidence="3 5" id="KW-0378">Hydrolase</keyword>
<keyword evidence="11" id="KW-1185">Reference proteome</keyword>